<comment type="caution">
    <text evidence="1">The sequence shown here is derived from an EMBL/GenBank/DDBJ whole genome shotgun (WGS) entry which is preliminary data.</text>
</comment>
<sequence>MGASGLLQRPELEDRLLLLRWGLAGAESVDVREMALASAQLLVETRVEMWVETQVPDALPIADR</sequence>
<reference evidence="1 2" key="1">
    <citation type="journal article" date="2019" name="mSystems">
        <title>Life at home and on the roam: Genomic adaptions reflect the dual lifestyle of an intracellular, facultative symbiont.</title>
        <authorList>
            <person name="Burgsdorf I."/>
        </authorList>
    </citation>
    <scope>NUCLEOTIDE SEQUENCE [LARGE SCALE GENOMIC DNA]</scope>
    <source>
        <strain evidence="1">277cV</strain>
    </source>
</reference>
<proteinExistence type="predicted"/>
<dbReference type="Proteomes" id="UP000317990">
    <property type="component" value="Unassembled WGS sequence"/>
</dbReference>
<dbReference type="EMBL" id="SRMO01000078">
    <property type="protein sequence ID" value="TGG91418.1"/>
    <property type="molecule type" value="Genomic_DNA"/>
</dbReference>
<accession>A0A524RM79</accession>
<gene>
    <name evidence="1" type="ORF">ERJ67_08025</name>
</gene>
<evidence type="ECO:0000313" key="1">
    <source>
        <dbReference type="EMBL" id="TGG91418.1"/>
    </source>
</evidence>
<evidence type="ECO:0000313" key="2">
    <source>
        <dbReference type="Proteomes" id="UP000317990"/>
    </source>
</evidence>
<dbReference type="AlphaFoldDB" id="A0A524RM79"/>
<organism evidence="1 2">
    <name type="scientific">Aphanocapsa feldmannii 277cV</name>
    <dbReference type="NCBI Taxonomy" id="2507553"/>
    <lineage>
        <taxon>Bacteria</taxon>
        <taxon>Bacillati</taxon>
        <taxon>Cyanobacteriota</taxon>
        <taxon>Cyanophyceae</taxon>
        <taxon>Oscillatoriophycideae</taxon>
        <taxon>Chroococcales</taxon>
        <taxon>Microcystaceae</taxon>
        <taxon>Aphanocapsa</taxon>
    </lineage>
</organism>
<protein>
    <submittedName>
        <fullName evidence="1">Uncharacterized protein</fullName>
    </submittedName>
</protein>
<name>A0A524RM79_9CHRO</name>